<name>A0A9D1H9V9_9FLAO</name>
<dbReference type="Gene3D" id="1.20.1600.10">
    <property type="entry name" value="Outer membrane efflux proteins (OEP)"/>
    <property type="match status" value="1"/>
</dbReference>
<evidence type="ECO:0000256" key="6">
    <source>
        <dbReference type="ARBA" id="ARBA00023136"/>
    </source>
</evidence>
<dbReference type="GO" id="GO:0015562">
    <property type="term" value="F:efflux transmembrane transporter activity"/>
    <property type="evidence" value="ECO:0007669"/>
    <property type="project" value="InterPro"/>
</dbReference>
<evidence type="ECO:0000256" key="2">
    <source>
        <dbReference type="ARBA" id="ARBA00007613"/>
    </source>
</evidence>
<evidence type="ECO:0000256" key="7">
    <source>
        <dbReference type="ARBA" id="ARBA00023237"/>
    </source>
</evidence>
<gene>
    <name evidence="9" type="ORF">IAC44_01375</name>
</gene>
<reference evidence="9" key="2">
    <citation type="journal article" date="2021" name="PeerJ">
        <title>Extensive microbial diversity within the chicken gut microbiome revealed by metagenomics and culture.</title>
        <authorList>
            <person name="Gilroy R."/>
            <person name="Ravi A."/>
            <person name="Getino M."/>
            <person name="Pursley I."/>
            <person name="Horton D.L."/>
            <person name="Alikhan N.F."/>
            <person name="Baker D."/>
            <person name="Gharbi K."/>
            <person name="Hall N."/>
            <person name="Watson M."/>
            <person name="Adriaenssens E.M."/>
            <person name="Foster-Nyarko E."/>
            <person name="Jarju S."/>
            <person name="Secka A."/>
            <person name="Antonio M."/>
            <person name="Oren A."/>
            <person name="Chaudhuri R.R."/>
            <person name="La Ragione R."/>
            <person name="Hildebrand F."/>
            <person name="Pallen M.J."/>
        </authorList>
    </citation>
    <scope>NUCLEOTIDE SEQUENCE</scope>
    <source>
        <strain evidence="9">1383</strain>
    </source>
</reference>
<dbReference type="Pfam" id="PF02321">
    <property type="entry name" value="OEP"/>
    <property type="match status" value="1"/>
</dbReference>
<evidence type="ECO:0000256" key="1">
    <source>
        <dbReference type="ARBA" id="ARBA00004442"/>
    </source>
</evidence>
<evidence type="ECO:0000256" key="8">
    <source>
        <dbReference type="SAM" id="SignalP"/>
    </source>
</evidence>
<reference evidence="9" key="1">
    <citation type="submission" date="2020-10" db="EMBL/GenBank/DDBJ databases">
        <authorList>
            <person name="Gilroy R."/>
        </authorList>
    </citation>
    <scope>NUCLEOTIDE SEQUENCE</scope>
    <source>
        <strain evidence="9">1383</strain>
    </source>
</reference>
<dbReference type="AlphaFoldDB" id="A0A9D1H9V9"/>
<dbReference type="GO" id="GO:0009279">
    <property type="term" value="C:cell outer membrane"/>
    <property type="evidence" value="ECO:0007669"/>
    <property type="project" value="UniProtKB-SubCell"/>
</dbReference>
<accession>A0A9D1H9V9</accession>
<keyword evidence="3" id="KW-0813">Transport</keyword>
<dbReference type="PANTHER" id="PTHR30026:SF20">
    <property type="entry name" value="OUTER MEMBRANE PROTEIN TOLC"/>
    <property type="match status" value="1"/>
</dbReference>
<evidence type="ECO:0000256" key="3">
    <source>
        <dbReference type="ARBA" id="ARBA00022448"/>
    </source>
</evidence>
<protein>
    <submittedName>
        <fullName evidence="9">TolC family protein</fullName>
    </submittedName>
</protein>
<keyword evidence="5" id="KW-0812">Transmembrane</keyword>
<proteinExistence type="inferred from homology"/>
<evidence type="ECO:0000256" key="5">
    <source>
        <dbReference type="ARBA" id="ARBA00022692"/>
    </source>
</evidence>
<dbReference type="GO" id="GO:1990281">
    <property type="term" value="C:efflux pump complex"/>
    <property type="evidence" value="ECO:0007669"/>
    <property type="project" value="TreeGrafter"/>
</dbReference>
<dbReference type="Proteomes" id="UP000824161">
    <property type="component" value="Unassembled WGS sequence"/>
</dbReference>
<dbReference type="SUPFAM" id="SSF56954">
    <property type="entry name" value="Outer membrane efflux proteins (OEP)"/>
    <property type="match status" value="1"/>
</dbReference>
<comment type="caution">
    <text evidence="9">The sequence shown here is derived from an EMBL/GenBank/DDBJ whole genome shotgun (WGS) entry which is preliminary data.</text>
</comment>
<evidence type="ECO:0000313" key="9">
    <source>
        <dbReference type="EMBL" id="HIT97470.1"/>
    </source>
</evidence>
<dbReference type="InterPro" id="IPR003423">
    <property type="entry name" value="OMP_efflux"/>
</dbReference>
<keyword evidence="6" id="KW-0472">Membrane</keyword>
<comment type="similarity">
    <text evidence="2">Belongs to the outer membrane factor (OMF) (TC 1.B.17) family.</text>
</comment>
<sequence length="425" mass="48406">MKRIFLLFGFLALASAVGAQTTLEQCRQWACERYPEILRYQLIDQSARYDLSNAARAWLPRFSLSGQATWQNEVPEFPESFSGILDQLGEDFQGLRKDQYKVGVELTQTLWDGGASHAARQVVQADAEARRRETEVSLYAVQQRVDDLYFGILLLEETLRQTDQTIVLLDSNLAKVRSLLDNGVAMPSDVDALQAERLSVGQQRLQIEASRASYRRMLELFIGRPLSERLERPSASEPADLRSARPELTLFQAQKDLLEAREQSVKSGTRPRLGLFAQGYYGYPGMDFFAGMLSSDWSWNAMVGVQFSWDFGALYTRKNDLSKLRTARREIDVQRDVFQFNTDLQVAGQQGEIDRLRKALADDDRIVALRRSVRRAAESKLRNGVIDTTDLLQKITDEANARSARSAREIELLKAIYQLKYTINR</sequence>
<comment type="subcellular location">
    <subcellularLocation>
        <location evidence="1">Cell outer membrane</location>
    </subcellularLocation>
</comment>
<keyword evidence="4" id="KW-1134">Transmembrane beta strand</keyword>
<feature type="chain" id="PRO_5039023297" evidence="8">
    <location>
        <begin position="20"/>
        <end position="425"/>
    </location>
</feature>
<organism evidence="9 10">
    <name type="scientific">Candidatus Merdimorpha stercoravium</name>
    <dbReference type="NCBI Taxonomy" id="2840863"/>
    <lineage>
        <taxon>Bacteria</taxon>
        <taxon>Pseudomonadati</taxon>
        <taxon>Bacteroidota</taxon>
        <taxon>Flavobacteriia</taxon>
        <taxon>Flavobacteriales</taxon>
        <taxon>Candidatus Merdimorpha</taxon>
    </lineage>
</organism>
<keyword evidence="7" id="KW-0998">Cell outer membrane</keyword>
<dbReference type="InterPro" id="IPR051906">
    <property type="entry name" value="TolC-like"/>
</dbReference>
<evidence type="ECO:0000313" key="10">
    <source>
        <dbReference type="Proteomes" id="UP000824161"/>
    </source>
</evidence>
<evidence type="ECO:0000256" key="4">
    <source>
        <dbReference type="ARBA" id="ARBA00022452"/>
    </source>
</evidence>
<feature type="signal peptide" evidence="8">
    <location>
        <begin position="1"/>
        <end position="19"/>
    </location>
</feature>
<dbReference type="EMBL" id="DVLY01000032">
    <property type="protein sequence ID" value="HIT97470.1"/>
    <property type="molecule type" value="Genomic_DNA"/>
</dbReference>
<keyword evidence="8" id="KW-0732">Signal</keyword>
<dbReference type="GO" id="GO:0015288">
    <property type="term" value="F:porin activity"/>
    <property type="evidence" value="ECO:0007669"/>
    <property type="project" value="TreeGrafter"/>
</dbReference>
<dbReference type="PANTHER" id="PTHR30026">
    <property type="entry name" value="OUTER MEMBRANE PROTEIN TOLC"/>
    <property type="match status" value="1"/>
</dbReference>